<dbReference type="Proteomes" id="UP001208853">
    <property type="component" value="Unassembled WGS sequence"/>
</dbReference>
<gene>
    <name evidence="1" type="ORF">OJ930_12210</name>
</gene>
<dbReference type="EMBL" id="JAPAIK010000518">
    <property type="protein sequence ID" value="MCW1073730.1"/>
    <property type="molecule type" value="Genomic_DNA"/>
</dbReference>
<sequence length="64" mass="6880">MQELGKHKKEIVAVGKAFALYFVANKTVKGVTSLAKGIVGLAGNVWDATKKARKLARGFKNFSS</sequence>
<evidence type="ECO:0000313" key="2">
    <source>
        <dbReference type="Proteomes" id="UP001208853"/>
    </source>
</evidence>
<evidence type="ECO:0008006" key="3">
    <source>
        <dbReference type="Google" id="ProtNLM"/>
    </source>
</evidence>
<accession>A0AAW5TL93</accession>
<protein>
    <recommendedName>
        <fullName evidence="3">Bacteriocin</fullName>
    </recommendedName>
</protein>
<proteinExistence type="predicted"/>
<name>A0AAW5TL93_STRAP</name>
<dbReference type="AlphaFoldDB" id="A0AAW5TL93"/>
<organism evidence="1 2">
    <name type="scientific">Streptococcus anginosus</name>
    <dbReference type="NCBI Taxonomy" id="1328"/>
    <lineage>
        <taxon>Bacteria</taxon>
        <taxon>Bacillati</taxon>
        <taxon>Bacillota</taxon>
        <taxon>Bacilli</taxon>
        <taxon>Lactobacillales</taxon>
        <taxon>Streptococcaceae</taxon>
        <taxon>Streptococcus</taxon>
        <taxon>Streptococcus anginosus group</taxon>
    </lineage>
</organism>
<reference evidence="1" key="1">
    <citation type="submission" date="2022-10" db="EMBL/GenBank/DDBJ databases">
        <title>Comparative genomic study of S. anginosus.</title>
        <authorList>
            <person name="Prasad A."/>
            <person name="Ene A."/>
            <person name="Jablonska S."/>
            <person name="Du J."/>
            <person name="Wolfe A.J."/>
            <person name="Putonti C."/>
        </authorList>
    </citation>
    <scope>NUCLEOTIDE SEQUENCE</scope>
    <source>
        <strain evidence="1">UMB6888</strain>
    </source>
</reference>
<comment type="caution">
    <text evidence="1">The sequence shown here is derived from an EMBL/GenBank/DDBJ whole genome shotgun (WGS) entry which is preliminary data.</text>
</comment>
<feature type="non-terminal residue" evidence="1">
    <location>
        <position position="64"/>
    </location>
</feature>
<evidence type="ECO:0000313" key="1">
    <source>
        <dbReference type="EMBL" id="MCW1073730.1"/>
    </source>
</evidence>